<evidence type="ECO:0000313" key="9">
    <source>
        <dbReference type="EMBL" id="KAG0249896.1"/>
    </source>
</evidence>
<feature type="transmembrane region" description="Helical" evidence="7">
    <location>
        <begin position="179"/>
        <end position="198"/>
    </location>
</feature>
<dbReference type="Proteomes" id="UP000726737">
    <property type="component" value="Unassembled WGS sequence"/>
</dbReference>
<gene>
    <name evidence="9" type="ORF">BG011_008837</name>
</gene>
<keyword evidence="3 7" id="KW-1133">Transmembrane helix</keyword>
<feature type="transmembrane region" description="Helical" evidence="7">
    <location>
        <begin position="79"/>
        <end position="103"/>
    </location>
</feature>
<dbReference type="InterPro" id="IPR017441">
    <property type="entry name" value="Protein_kinase_ATP_BS"/>
</dbReference>
<evidence type="ECO:0000256" key="1">
    <source>
        <dbReference type="ARBA" id="ARBA00004141"/>
    </source>
</evidence>
<feature type="transmembrane region" description="Helical" evidence="7">
    <location>
        <begin position="237"/>
        <end position="255"/>
    </location>
</feature>
<evidence type="ECO:0000256" key="3">
    <source>
        <dbReference type="ARBA" id="ARBA00022989"/>
    </source>
</evidence>
<feature type="transmembrane region" description="Helical" evidence="7">
    <location>
        <begin position="115"/>
        <end position="134"/>
    </location>
</feature>
<evidence type="ECO:0000259" key="8">
    <source>
        <dbReference type="PROSITE" id="PS50850"/>
    </source>
</evidence>
<evidence type="ECO:0000256" key="4">
    <source>
        <dbReference type="ARBA" id="ARBA00023136"/>
    </source>
</evidence>
<keyword evidence="10" id="KW-1185">Reference proteome</keyword>
<keyword evidence="5" id="KW-0547">Nucleotide-binding</keyword>
<dbReference type="PANTHER" id="PTHR23502">
    <property type="entry name" value="MAJOR FACILITATOR SUPERFAMILY"/>
    <property type="match status" value="1"/>
</dbReference>
<dbReference type="PROSITE" id="PS50850">
    <property type="entry name" value="MFS"/>
    <property type="match status" value="1"/>
</dbReference>
<dbReference type="InterPro" id="IPR020846">
    <property type="entry name" value="MFS_dom"/>
</dbReference>
<feature type="transmembrane region" description="Helical" evidence="7">
    <location>
        <begin position="297"/>
        <end position="321"/>
    </location>
</feature>
<evidence type="ECO:0000256" key="6">
    <source>
        <dbReference type="SAM" id="MobiDB-lite"/>
    </source>
</evidence>
<organism evidence="9 10">
    <name type="scientific">Mortierella polycephala</name>
    <dbReference type="NCBI Taxonomy" id="41804"/>
    <lineage>
        <taxon>Eukaryota</taxon>
        <taxon>Fungi</taxon>
        <taxon>Fungi incertae sedis</taxon>
        <taxon>Mucoromycota</taxon>
        <taxon>Mortierellomycotina</taxon>
        <taxon>Mortierellomycetes</taxon>
        <taxon>Mortierellales</taxon>
        <taxon>Mortierellaceae</taxon>
        <taxon>Mortierella</taxon>
    </lineage>
</organism>
<feature type="transmembrane region" description="Helical" evidence="7">
    <location>
        <begin position="450"/>
        <end position="470"/>
    </location>
</feature>
<keyword evidence="4 7" id="KW-0472">Membrane</keyword>
<dbReference type="EMBL" id="JAAAJA010000750">
    <property type="protein sequence ID" value="KAG0249896.1"/>
    <property type="molecule type" value="Genomic_DNA"/>
</dbReference>
<reference evidence="9" key="1">
    <citation type="journal article" date="2020" name="Fungal Divers.">
        <title>Resolving the Mortierellaceae phylogeny through synthesis of multi-gene phylogenetics and phylogenomics.</title>
        <authorList>
            <person name="Vandepol N."/>
            <person name="Liber J."/>
            <person name="Desiro A."/>
            <person name="Na H."/>
            <person name="Kennedy M."/>
            <person name="Barry K."/>
            <person name="Grigoriev I.V."/>
            <person name="Miller A.N."/>
            <person name="O'Donnell K."/>
            <person name="Stajich J.E."/>
            <person name="Bonito G."/>
        </authorList>
    </citation>
    <scope>NUCLEOTIDE SEQUENCE</scope>
    <source>
        <strain evidence="9">KOD948</strain>
    </source>
</reference>
<comment type="subcellular location">
    <subcellularLocation>
        <location evidence="1">Membrane</location>
        <topology evidence="1">Multi-pass membrane protein</topology>
    </subcellularLocation>
</comment>
<dbReference type="Pfam" id="PF07690">
    <property type="entry name" value="MFS_1"/>
    <property type="match status" value="1"/>
</dbReference>
<dbReference type="GO" id="GO:0005886">
    <property type="term" value="C:plasma membrane"/>
    <property type="evidence" value="ECO:0007669"/>
    <property type="project" value="TreeGrafter"/>
</dbReference>
<dbReference type="OrthoDB" id="3936150at2759"/>
<evidence type="ECO:0000256" key="2">
    <source>
        <dbReference type="ARBA" id="ARBA00022692"/>
    </source>
</evidence>
<dbReference type="InterPro" id="IPR011701">
    <property type="entry name" value="MFS"/>
</dbReference>
<feature type="region of interest" description="Disordered" evidence="6">
    <location>
        <begin position="1"/>
        <end position="25"/>
    </location>
</feature>
<feature type="binding site" evidence="5">
    <location>
        <position position="498"/>
    </location>
    <ligand>
        <name>ATP</name>
        <dbReference type="ChEBI" id="CHEBI:30616"/>
    </ligand>
</feature>
<keyword evidence="5" id="KW-0067">ATP-binding</keyword>
<feature type="transmembrane region" description="Helical" evidence="7">
    <location>
        <begin position="146"/>
        <end position="173"/>
    </location>
</feature>
<dbReference type="SUPFAM" id="SSF103473">
    <property type="entry name" value="MFS general substrate transporter"/>
    <property type="match status" value="1"/>
</dbReference>
<accession>A0A9P6PPD0</accession>
<evidence type="ECO:0000256" key="7">
    <source>
        <dbReference type="SAM" id="Phobius"/>
    </source>
</evidence>
<dbReference type="InterPro" id="IPR036259">
    <property type="entry name" value="MFS_trans_sf"/>
</dbReference>
<feature type="transmembrane region" description="Helical" evidence="7">
    <location>
        <begin position="412"/>
        <end position="438"/>
    </location>
</feature>
<sequence>MNQDKMNANASSSASTIQEQEQGQDTVYTASLSAPIAAHDTVPSASSEKTPGFWREKLMIRPKVKGDPRQELSRFKKGVILAVVSQAGCLGGFSSTIYFPSLVQITSDLNSSETVINASVSLFILFMGISPLVSSTLSDHFKIRRILYLVFIIVFALASIGGGFTTSAVGLILARIFQAVGSGGASILGAGTVADIYAPEEQGTSMGLMFLGQFLGPVLGPPIGGLLAQAFGWESTFFFMAIVSAIVIVELFFLLPETYRQEDMDVLQELEEKGDALEIDEKTVAPKKRFNPFQSVLLLRHPVVLLASIETGMIFALMFSIETVVPRLFTHYYGLNESQVGLTYLGAGAGSVIGSILGGKLSDKNLMRGKEKNGGELLLEDRLSFNMWFAGLAIVPLGSLLFGWGAEKVWSIAVPILGFAIYNFGMGQVISAGTAYLVNSIPGQGSSATAAANFLRMVLACIFSLTAQSIVDGIGYGFFGVIWAVLNFVCMALFYIVKIKGASMRESAARKEQALK</sequence>
<dbReference type="AlphaFoldDB" id="A0A9P6PPD0"/>
<keyword evidence="2 7" id="KW-0812">Transmembrane</keyword>
<feature type="transmembrane region" description="Helical" evidence="7">
    <location>
        <begin position="383"/>
        <end position="406"/>
    </location>
</feature>
<feature type="domain" description="Major facilitator superfamily (MFS) profile" evidence="8">
    <location>
        <begin position="80"/>
        <end position="502"/>
    </location>
</feature>
<feature type="transmembrane region" description="Helical" evidence="7">
    <location>
        <begin position="476"/>
        <end position="497"/>
    </location>
</feature>
<feature type="transmembrane region" description="Helical" evidence="7">
    <location>
        <begin position="341"/>
        <end position="362"/>
    </location>
</feature>
<name>A0A9P6PPD0_9FUNG</name>
<dbReference type="GO" id="GO:0022857">
    <property type="term" value="F:transmembrane transporter activity"/>
    <property type="evidence" value="ECO:0007669"/>
    <property type="project" value="InterPro"/>
</dbReference>
<dbReference type="Gene3D" id="1.20.1720.10">
    <property type="entry name" value="Multidrug resistance protein D"/>
    <property type="match status" value="1"/>
</dbReference>
<dbReference type="PANTHER" id="PTHR23502:SF5">
    <property type="entry name" value="QUINIDINE RESISTANCE PROTEIN 3"/>
    <property type="match status" value="1"/>
</dbReference>
<proteinExistence type="predicted"/>
<dbReference type="PROSITE" id="PS00107">
    <property type="entry name" value="PROTEIN_KINASE_ATP"/>
    <property type="match status" value="1"/>
</dbReference>
<protein>
    <recommendedName>
        <fullName evidence="8">Major facilitator superfamily (MFS) profile domain-containing protein</fullName>
    </recommendedName>
</protein>
<evidence type="ECO:0000313" key="10">
    <source>
        <dbReference type="Proteomes" id="UP000726737"/>
    </source>
</evidence>
<comment type="caution">
    <text evidence="9">The sequence shown here is derived from an EMBL/GenBank/DDBJ whole genome shotgun (WGS) entry which is preliminary data.</text>
</comment>
<dbReference type="GO" id="GO:0005524">
    <property type="term" value="F:ATP binding"/>
    <property type="evidence" value="ECO:0007669"/>
    <property type="project" value="UniProtKB-UniRule"/>
</dbReference>
<evidence type="ECO:0000256" key="5">
    <source>
        <dbReference type="PROSITE-ProRule" id="PRU10141"/>
    </source>
</evidence>
<feature type="transmembrane region" description="Helical" evidence="7">
    <location>
        <begin position="210"/>
        <end position="231"/>
    </location>
</feature>